<gene>
    <name evidence="2" type="ORF">ACFO4N_02445</name>
</gene>
<name>A0ABV9GK25_9BACL</name>
<feature type="domain" description="Aminoglycoside phosphotransferase" evidence="1">
    <location>
        <begin position="17"/>
        <end position="239"/>
    </location>
</feature>
<keyword evidence="2" id="KW-0808">Transferase</keyword>
<keyword evidence="3" id="KW-1185">Reference proteome</keyword>
<dbReference type="Gene3D" id="3.90.1200.10">
    <property type="match status" value="1"/>
</dbReference>
<dbReference type="EC" id="2.7.1.-" evidence="2"/>
<dbReference type="InterPro" id="IPR002575">
    <property type="entry name" value="Aminoglycoside_PTrfase"/>
</dbReference>
<dbReference type="InterPro" id="IPR011009">
    <property type="entry name" value="Kinase-like_dom_sf"/>
</dbReference>
<dbReference type="Pfam" id="PF01636">
    <property type="entry name" value="APH"/>
    <property type="match status" value="1"/>
</dbReference>
<accession>A0ABV9GK25</accession>
<dbReference type="PANTHER" id="PTHR21310">
    <property type="entry name" value="AMINOGLYCOSIDE PHOSPHOTRANSFERASE-RELATED-RELATED"/>
    <property type="match status" value="1"/>
</dbReference>
<dbReference type="SUPFAM" id="SSF56112">
    <property type="entry name" value="Protein kinase-like (PK-like)"/>
    <property type="match status" value="1"/>
</dbReference>
<evidence type="ECO:0000313" key="3">
    <source>
        <dbReference type="Proteomes" id="UP001596022"/>
    </source>
</evidence>
<reference evidence="3" key="1">
    <citation type="journal article" date="2019" name="Int. J. Syst. Evol. Microbiol.">
        <title>The Global Catalogue of Microorganisms (GCM) 10K type strain sequencing project: providing services to taxonomists for standard genome sequencing and annotation.</title>
        <authorList>
            <consortium name="The Broad Institute Genomics Platform"/>
            <consortium name="The Broad Institute Genome Sequencing Center for Infectious Disease"/>
            <person name="Wu L."/>
            <person name="Ma J."/>
        </authorList>
    </citation>
    <scope>NUCLEOTIDE SEQUENCE [LARGE SCALE GENOMIC DNA]</scope>
    <source>
        <strain evidence="3">CGMCC 1.16306</strain>
    </source>
</reference>
<evidence type="ECO:0000313" key="2">
    <source>
        <dbReference type="EMBL" id="MFC4617586.1"/>
    </source>
</evidence>
<sequence>MDWVYHSLPRETNIESITALKGSTSTTLYHIKTDRKAYVLRLYDNKDWLSEEPDLAAHEAASLRQAAHLSSPLIHTPEVVNVDETGESTGMPTVLMTHIQGDIDLSPNHFNEWLKELAGALFAIHQIPLPPNGFKWAFHRYNKPEDLHVPAWTKQPELWEKAIEFVRQPSPSYQDCYIHRDYHPVNVLWEDEKIVGIVDWANACRGPAGIDLGHCRNNLVALFGIEAAGTFLNHYQRLAGNAFQYHPYWDLVAFLDFTFPGPPDVYQGWTDFGINHLNGRLIADRLEKYLMSLVACI</sequence>
<evidence type="ECO:0000259" key="1">
    <source>
        <dbReference type="Pfam" id="PF01636"/>
    </source>
</evidence>
<dbReference type="RefSeq" id="WP_376844621.1">
    <property type="nucleotide sequence ID" value="NZ_JBHSFW010000001.1"/>
</dbReference>
<dbReference type="InterPro" id="IPR051678">
    <property type="entry name" value="AGP_Transferase"/>
</dbReference>
<dbReference type="GO" id="GO:0016740">
    <property type="term" value="F:transferase activity"/>
    <property type="evidence" value="ECO:0007669"/>
    <property type="project" value="UniProtKB-KW"/>
</dbReference>
<protein>
    <submittedName>
        <fullName evidence="2">Aminoglycoside phosphotransferase family protein</fullName>
        <ecNumber evidence="2">2.7.1.-</ecNumber>
    </submittedName>
</protein>
<proteinExistence type="predicted"/>
<dbReference type="EMBL" id="JBHSFW010000001">
    <property type="protein sequence ID" value="MFC4617586.1"/>
    <property type="molecule type" value="Genomic_DNA"/>
</dbReference>
<organism evidence="2 3">
    <name type="scientific">Camelliibacillus cellulosilyticus</name>
    <dbReference type="NCBI Taxonomy" id="2174486"/>
    <lineage>
        <taxon>Bacteria</taxon>
        <taxon>Bacillati</taxon>
        <taxon>Bacillota</taxon>
        <taxon>Bacilli</taxon>
        <taxon>Bacillales</taxon>
        <taxon>Sporolactobacillaceae</taxon>
        <taxon>Camelliibacillus</taxon>
    </lineage>
</organism>
<comment type="caution">
    <text evidence="2">The sequence shown here is derived from an EMBL/GenBank/DDBJ whole genome shotgun (WGS) entry which is preliminary data.</text>
</comment>
<dbReference type="Proteomes" id="UP001596022">
    <property type="component" value="Unassembled WGS sequence"/>
</dbReference>